<dbReference type="eggNOG" id="ENOG502SQ3E">
    <property type="taxonomic scope" value="Eukaryota"/>
</dbReference>
<protein>
    <recommendedName>
        <fullName evidence="7">Zn(2)-C6 fungal-type domain-containing protein</fullName>
    </recommendedName>
</protein>
<dbReference type="AlphaFoldDB" id="M2NAC8"/>
<sequence>RRYAPKVRTGCLTCKIRRVKCDEQRPSCNRCSSTGRKCDGYPSPFIAAEPEPLSTALSTSIGSSLELRSFAFFREKTGPGLSGYFNDSVWDRYVLQLSQSEPTIRYAVNALAALHEERDVSTAGQTAVVVNASFPAAQYARALQHMRSLLTSTQVPMDVMIVAVILMIHFEALRESFVPAIIHAEHAIRLLSSNTSFDPRKIDPALVRTLMRIDVQGSTLLGERTPGLPFHTAFIDSTLPTTISSPTHARDVVATWSCRLYHFMRMHADRYKFREPGNVPIELLAKSHELAQTLHELERLLWMYTHKPTVKLSAREQHGLALLRVRVKMDRITAATCLYAETTVYDPFLTDYEDSLAICVYVLGNDEPEKRFFSVATDEGLLIPLYFIATHCRESRVRHQALAAMKRLSLRKGIWHVETMTRNAELIIRFEEALCDHPSPRCEDIPEWRRIHSTGFEGWDSNEVSSRVTTMLRLRPNGADGEWLDVKELIDW</sequence>
<reference evidence="8 9" key="1">
    <citation type="journal article" date="2012" name="PLoS Pathog.">
        <title>Diverse lifestyles and strategies of plant pathogenesis encoded in the genomes of eighteen Dothideomycetes fungi.</title>
        <authorList>
            <person name="Ohm R.A."/>
            <person name="Feau N."/>
            <person name="Henrissat B."/>
            <person name="Schoch C.L."/>
            <person name="Horwitz B.A."/>
            <person name="Barry K.W."/>
            <person name="Condon B.J."/>
            <person name="Copeland A.C."/>
            <person name="Dhillon B."/>
            <person name="Glaser F."/>
            <person name="Hesse C.N."/>
            <person name="Kosti I."/>
            <person name="LaButti K."/>
            <person name="Lindquist E.A."/>
            <person name="Lucas S."/>
            <person name="Salamov A.A."/>
            <person name="Bradshaw R.E."/>
            <person name="Ciuffetti L."/>
            <person name="Hamelin R.C."/>
            <person name="Kema G.H.J."/>
            <person name="Lawrence C."/>
            <person name="Scott J.A."/>
            <person name="Spatafora J.W."/>
            <person name="Turgeon B.G."/>
            <person name="de Wit P.J.G.M."/>
            <person name="Zhong S."/>
            <person name="Goodwin S.B."/>
            <person name="Grigoriev I.V."/>
        </authorList>
    </citation>
    <scope>NUCLEOTIDE SEQUENCE [LARGE SCALE GENOMIC DNA]</scope>
    <source>
        <strain evidence="8 9">UAMH 10762</strain>
    </source>
</reference>
<dbReference type="PANTHER" id="PTHR36206">
    <property type="entry name" value="ASPERCRYPTIN BIOSYNTHESIS CLUSTER-SPECIFIC TRANSCRIPTION REGULATOR ATNN-RELATED"/>
    <property type="match status" value="1"/>
</dbReference>
<keyword evidence="1" id="KW-0479">Metal-binding</keyword>
<dbReference type="EMBL" id="KB445550">
    <property type="protein sequence ID" value="EMD01179.1"/>
    <property type="molecule type" value="Genomic_DNA"/>
</dbReference>
<dbReference type="Proteomes" id="UP000011761">
    <property type="component" value="Unassembled WGS sequence"/>
</dbReference>
<evidence type="ECO:0000313" key="8">
    <source>
        <dbReference type="EMBL" id="EMD01179.1"/>
    </source>
</evidence>
<dbReference type="STRING" id="717646.M2NAC8"/>
<dbReference type="InterPro" id="IPR001138">
    <property type="entry name" value="Zn2Cys6_DnaBD"/>
</dbReference>
<dbReference type="SMART" id="SM00066">
    <property type="entry name" value="GAL4"/>
    <property type="match status" value="1"/>
</dbReference>
<dbReference type="InterPro" id="IPR036864">
    <property type="entry name" value="Zn2-C6_fun-type_DNA-bd_sf"/>
</dbReference>
<dbReference type="InterPro" id="IPR052360">
    <property type="entry name" value="Transcr_Regulatory_Proteins"/>
</dbReference>
<evidence type="ECO:0000256" key="4">
    <source>
        <dbReference type="ARBA" id="ARBA00023125"/>
    </source>
</evidence>
<evidence type="ECO:0000256" key="2">
    <source>
        <dbReference type="ARBA" id="ARBA00022833"/>
    </source>
</evidence>
<dbReference type="OMA" id="SADIYPQ"/>
<organism evidence="8 9">
    <name type="scientific">Baudoinia panamericana (strain UAMH 10762)</name>
    <name type="common">Angels' share fungus</name>
    <name type="synonym">Baudoinia compniacensis (strain UAMH 10762)</name>
    <dbReference type="NCBI Taxonomy" id="717646"/>
    <lineage>
        <taxon>Eukaryota</taxon>
        <taxon>Fungi</taxon>
        <taxon>Dikarya</taxon>
        <taxon>Ascomycota</taxon>
        <taxon>Pezizomycotina</taxon>
        <taxon>Dothideomycetes</taxon>
        <taxon>Dothideomycetidae</taxon>
        <taxon>Mycosphaerellales</taxon>
        <taxon>Teratosphaeriaceae</taxon>
        <taxon>Baudoinia</taxon>
    </lineage>
</organism>
<proteinExistence type="predicted"/>
<dbReference type="GO" id="GO:0003677">
    <property type="term" value="F:DNA binding"/>
    <property type="evidence" value="ECO:0007669"/>
    <property type="project" value="UniProtKB-KW"/>
</dbReference>
<keyword evidence="2" id="KW-0862">Zinc</keyword>
<keyword evidence="9" id="KW-1185">Reference proteome</keyword>
<evidence type="ECO:0000256" key="1">
    <source>
        <dbReference type="ARBA" id="ARBA00022723"/>
    </source>
</evidence>
<dbReference type="PANTHER" id="PTHR36206:SF12">
    <property type="entry name" value="ASPERCRYPTIN BIOSYNTHESIS CLUSTER-SPECIFIC TRANSCRIPTION REGULATOR ATNN-RELATED"/>
    <property type="match status" value="1"/>
</dbReference>
<dbReference type="InterPro" id="IPR021858">
    <property type="entry name" value="Fun_TF"/>
</dbReference>
<feature type="non-terminal residue" evidence="8">
    <location>
        <position position="1"/>
    </location>
</feature>
<evidence type="ECO:0000256" key="3">
    <source>
        <dbReference type="ARBA" id="ARBA00023015"/>
    </source>
</evidence>
<dbReference type="SUPFAM" id="SSF57701">
    <property type="entry name" value="Zn2/Cys6 DNA-binding domain"/>
    <property type="match status" value="1"/>
</dbReference>
<keyword evidence="4" id="KW-0238">DNA-binding</keyword>
<dbReference type="CDD" id="cd00067">
    <property type="entry name" value="GAL4"/>
    <property type="match status" value="1"/>
</dbReference>
<accession>M2NAC8</accession>
<evidence type="ECO:0000259" key="7">
    <source>
        <dbReference type="PROSITE" id="PS50048"/>
    </source>
</evidence>
<dbReference type="RefSeq" id="XP_007672363.1">
    <property type="nucleotide sequence ID" value="XM_007674173.1"/>
</dbReference>
<feature type="domain" description="Zn(2)-C6 fungal-type" evidence="7">
    <location>
        <begin position="10"/>
        <end position="38"/>
    </location>
</feature>
<dbReference type="Pfam" id="PF00172">
    <property type="entry name" value="Zn_clus"/>
    <property type="match status" value="1"/>
</dbReference>
<keyword evidence="5" id="KW-0804">Transcription</keyword>
<dbReference type="HOGENOM" id="CLU_011409_12_1_1"/>
<dbReference type="KEGG" id="bcom:BAUCODRAFT_45255"/>
<name>M2NAC8_BAUPA</name>
<evidence type="ECO:0000256" key="6">
    <source>
        <dbReference type="ARBA" id="ARBA00023242"/>
    </source>
</evidence>
<keyword evidence="3" id="KW-0805">Transcription regulation</keyword>
<dbReference type="PROSITE" id="PS00463">
    <property type="entry name" value="ZN2_CY6_FUNGAL_1"/>
    <property type="match status" value="1"/>
</dbReference>
<dbReference type="Gene3D" id="4.10.240.10">
    <property type="entry name" value="Zn(2)-C6 fungal-type DNA-binding domain"/>
    <property type="match status" value="1"/>
</dbReference>
<dbReference type="GO" id="GO:0008270">
    <property type="term" value="F:zinc ion binding"/>
    <property type="evidence" value="ECO:0007669"/>
    <property type="project" value="InterPro"/>
</dbReference>
<dbReference type="PROSITE" id="PS50048">
    <property type="entry name" value="ZN2_CY6_FUNGAL_2"/>
    <property type="match status" value="1"/>
</dbReference>
<keyword evidence="6" id="KW-0539">Nucleus</keyword>
<dbReference type="OrthoDB" id="3172332at2759"/>
<dbReference type="Pfam" id="PF11951">
    <property type="entry name" value="Fungal_trans_2"/>
    <property type="match status" value="1"/>
</dbReference>
<dbReference type="GO" id="GO:0000981">
    <property type="term" value="F:DNA-binding transcription factor activity, RNA polymerase II-specific"/>
    <property type="evidence" value="ECO:0007669"/>
    <property type="project" value="InterPro"/>
</dbReference>
<gene>
    <name evidence="8" type="ORF">BAUCODRAFT_45255</name>
</gene>
<evidence type="ECO:0000256" key="5">
    <source>
        <dbReference type="ARBA" id="ARBA00023163"/>
    </source>
</evidence>
<dbReference type="GeneID" id="19114472"/>
<feature type="non-terminal residue" evidence="8">
    <location>
        <position position="492"/>
    </location>
</feature>
<evidence type="ECO:0000313" key="9">
    <source>
        <dbReference type="Proteomes" id="UP000011761"/>
    </source>
</evidence>